<keyword evidence="2" id="KW-0813">Transport</keyword>
<dbReference type="InterPro" id="IPR011992">
    <property type="entry name" value="EF-hand-dom_pair"/>
</dbReference>
<evidence type="ECO:0000256" key="11">
    <source>
        <dbReference type="ARBA" id="ARBA00023065"/>
    </source>
</evidence>
<dbReference type="GO" id="GO:0005509">
    <property type="term" value="F:calcium ion binding"/>
    <property type="evidence" value="ECO:0007669"/>
    <property type="project" value="InterPro"/>
</dbReference>
<dbReference type="GO" id="GO:0005891">
    <property type="term" value="C:voltage-gated calcium channel complex"/>
    <property type="evidence" value="ECO:0007669"/>
    <property type="project" value="TreeGrafter"/>
</dbReference>
<dbReference type="Gene3D" id="1.10.287.70">
    <property type="match status" value="4"/>
</dbReference>
<feature type="transmembrane region" description="Helical" evidence="18">
    <location>
        <begin position="720"/>
        <end position="741"/>
    </location>
</feature>
<keyword evidence="13" id="KW-0325">Glycoprotein</keyword>
<evidence type="ECO:0000256" key="3">
    <source>
        <dbReference type="ARBA" id="ARBA00022475"/>
    </source>
</evidence>
<dbReference type="OrthoDB" id="416585at2759"/>
<proteinExistence type="inferred from homology"/>
<dbReference type="EMBL" id="KV453862">
    <property type="protein sequence ID" value="ODV83589.1"/>
    <property type="molecule type" value="Genomic_DNA"/>
</dbReference>
<evidence type="ECO:0000256" key="2">
    <source>
        <dbReference type="ARBA" id="ARBA00022448"/>
    </source>
</evidence>
<feature type="transmembrane region" description="Helical" evidence="18">
    <location>
        <begin position="859"/>
        <end position="884"/>
    </location>
</feature>
<evidence type="ECO:0000256" key="6">
    <source>
        <dbReference type="ARBA" id="ARBA00022673"/>
    </source>
</evidence>
<dbReference type="InterPro" id="IPR002048">
    <property type="entry name" value="EF_hand_dom"/>
</dbReference>
<keyword evidence="5" id="KW-0109">Calcium transport</keyword>
<dbReference type="Pfam" id="PF00520">
    <property type="entry name" value="Ion_trans"/>
    <property type="match status" value="4"/>
</dbReference>
<dbReference type="GO" id="GO:0008331">
    <property type="term" value="F:high voltage-gated calcium channel activity"/>
    <property type="evidence" value="ECO:0007669"/>
    <property type="project" value="TreeGrafter"/>
</dbReference>
<evidence type="ECO:0000259" key="19">
    <source>
        <dbReference type="PROSITE" id="PS50222"/>
    </source>
</evidence>
<feature type="transmembrane region" description="Helical" evidence="18">
    <location>
        <begin position="382"/>
        <end position="408"/>
    </location>
</feature>
<keyword evidence="10 18" id="KW-1133">Transmembrane helix</keyword>
<feature type="transmembrane region" description="Helical" evidence="18">
    <location>
        <begin position="664"/>
        <end position="681"/>
    </location>
</feature>
<feature type="transmembrane region" description="Helical" evidence="18">
    <location>
        <begin position="786"/>
        <end position="808"/>
    </location>
</feature>
<evidence type="ECO:0000256" key="10">
    <source>
        <dbReference type="ARBA" id="ARBA00022989"/>
    </source>
</evidence>
<evidence type="ECO:0000313" key="21">
    <source>
        <dbReference type="Proteomes" id="UP000094801"/>
    </source>
</evidence>
<dbReference type="PANTHER" id="PTHR45628:SF7">
    <property type="entry name" value="VOLTAGE-DEPENDENT CALCIUM CHANNEL TYPE A SUBUNIT ALPHA-1"/>
    <property type="match status" value="1"/>
</dbReference>
<evidence type="ECO:0000256" key="16">
    <source>
        <dbReference type="ARBA" id="ARBA00067459"/>
    </source>
</evidence>
<evidence type="ECO:0000256" key="4">
    <source>
        <dbReference type="ARBA" id="ARBA00022553"/>
    </source>
</evidence>
<feature type="domain" description="EF-hand" evidence="19">
    <location>
        <begin position="1679"/>
        <end position="1714"/>
    </location>
</feature>
<comment type="similarity">
    <text evidence="15">Belongs to the calcium channel alpha-1 subunit (TC 1.A.1.11) family.</text>
</comment>
<keyword evidence="11" id="KW-0406">Ion transport</keyword>
<feature type="transmembrane region" description="Helical" evidence="18">
    <location>
        <begin position="565"/>
        <end position="586"/>
    </location>
</feature>
<evidence type="ECO:0000256" key="7">
    <source>
        <dbReference type="ARBA" id="ARBA00022692"/>
    </source>
</evidence>
<feature type="transmembrane region" description="Helical" evidence="18">
    <location>
        <begin position="269"/>
        <end position="288"/>
    </location>
</feature>
<feature type="transmembrane region" description="Helical" evidence="18">
    <location>
        <begin position="1299"/>
        <end position="1319"/>
    </location>
</feature>
<keyword evidence="6" id="KW-0107">Calcium channel</keyword>
<evidence type="ECO:0000256" key="8">
    <source>
        <dbReference type="ARBA" id="ARBA00022837"/>
    </source>
</evidence>
<feature type="transmembrane region" description="Helical" evidence="18">
    <location>
        <begin position="1228"/>
        <end position="1250"/>
    </location>
</feature>
<keyword evidence="8" id="KW-0106">Calcium</keyword>
<dbReference type="InterPro" id="IPR050599">
    <property type="entry name" value="VDCC_alpha-1_subunit"/>
</dbReference>
<dbReference type="Gene3D" id="1.10.238.10">
    <property type="entry name" value="EF-hand"/>
    <property type="match status" value="1"/>
</dbReference>
<evidence type="ECO:0000256" key="12">
    <source>
        <dbReference type="ARBA" id="ARBA00023136"/>
    </source>
</evidence>
<evidence type="ECO:0000256" key="13">
    <source>
        <dbReference type="ARBA" id="ARBA00023180"/>
    </source>
</evidence>
<evidence type="ECO:0000256" key="5">
    <source>
        <dbReference type="ARBA" id="ARBA00022568"/>
    </source>
</evidence>
<organism evidence="20 21">
    <name type="scientific">[Candida] arabinofermentans NRRL YB-2248</name>
    <dbReference type="NCBI Taxonomy" id="983967"/>
    <lineage>
        <taxon>Eukaryota</taxon>
        <taxon>Fungi</taxon>
        <taxon>Dikarya</taxon>
        <taxon>Ascomycota</taxon>
        <taxon>Saccharomycotina</taxon>
        <taxon>Pichiomycetes</taxon>
        <taxon>Pichiales</taxon>
        <taxon>Pichiaceae</taxon>
        <taxon>Ogataea</taxon>
        <taxon>Ogataea/Candida clade</taxon>
    </lineage>
</organism>
<dbReference type="InterPro" id="IPR005821">
    <property type="entry name" value="Ion_trans_dom"/>
</dbReference>
<feature type="transmembrane region" description="Helical" evidence="18">
    <location>
        <begin position="309"/>
        <end position="333"/>
    </location>
</feature>
<feature type="transmembrane region" description="Helical" evidence="18">
    <location>
        <begin position="1136"/>
        <end position="1157"/>
    </location>
</feature>
<evidence type="ECO:0000256" key="1">
    <source>
        <dbReference type="ARBA" id="ARBA00004651"/>
    </source>
</evidence>
<keyword evidence="21" id="KW-1185">Reference proteome</keyword>
<feature type="transmembrane region" description="Helical" evidence="18">
    <location>
        <begin position="1646"/>
        <end position="1667"/>
    </location>
</feature>
<evidence type="ECO:0000256" key="9">
    <source>
        <dbReference type="ARBA" id="ARBA00022882"/>
    </source>
</evidence>
<feature type="transmembrane region" description="Helical" evidence="18">
    <location>
        <begin position="1416"/>
        <end position="1435"/>
    </location>
</feature>
<dbReference type="SUPFAM" id="SSF47473">
    <property type="entry name" value="EF-hand"/>
    <property type="match status" value="1"/>
</dbReference>
<evidence type="ECO:0000256" key="14">
    <source>
        <dbReference type="ARBA" id="ARBA00023303"/>
    </source>
</evidence>
<keyword evidence="9" id="KW-0851">Voltage-gated channel</keyword>
<feature type="region of interest" description="Disordered" evidence="17">
    <location>
        <begin position="1"/>
        <end position="49"/>
    </location>
</feature>
<dbReference type="PANTHER" id="PTHR45628">
    <property type="entry name" value="VOLTAGE-DEPENDENT CALCIUM CHANNEL TYPE A SUBUNIT ALPHA-1"/>
    <property type="match status" value="1"/>
</dbReference>
<dbReference type="SUPFAM" id="SSF81324">
    <property type="entry name" value="Voltage-gated potassium channels"/>
    <property type="match status" value="3"/>
</dbReference>
<evidence type="ECO:0000256" key="17">
    <source>
        <dbReference type="SAM" id="MobiDB-lite"/>
    </source>
</evidence>
<dbReference type="Proteomes" id="UP000094801">
    <property type="component" value="Unassembled WGS sequence"/>
</dbReference>
<feature type="transmembrane region" description="Helical" evidence="18">
    <location>
        <begin position="1339"/>
        <end position="1357"/>
    </location>
</feature>
<protein>
    <recommendedName>
        <fullName evidence="16">Calcium-channel protein CCH1</fullName>
    </recommendedName>
</protein>
<dbReference type="InterPro" id="IPR027359">
    <property type="entry name" value="Volt_channel_dom_sf"/>
</dbReference>
<keyword evidence="4" id="KW-0597">Phosphoprotein</keyword>
<dbReference type="STRING" id="983967.A0A1E4SVQ6"/>
<feature type="transmembrane region" description="Helical" evidence="18">
    <location>
        <begin position="1094"/>
        <end position="1116"/>
    </location>
</feature>
<keyword evidence="3" id="KW-1003">Cell membrane</keyword>
<feature type="transmembrane region" description="Helical" evidence="18">
    <location>
        <begin position="693"/>
        <end position="714"/>
    </location>
</feature>
<feature type="transmembrane region" description="Helical" evidence="18">
    <location>
        <begin position="1479"/>
        <end position="1497"/>
    </location>
</feature>
<feature type="region of interest" description="Disordered" evidence="17">
    <location>
        <begin position="169"/>
        <end position="189"/>
    </location>
</feature>
<evidence type="ECO:0000256" key="18">
    <source>
        <dbReference type="SAM" id="Phobius"/>
    </source>
</evidence>
<feature type="transmembrane region" description="Helical" evidence="18">
    <location>
        <begin position="1447"/>
        <end position="1467"/>
    </location>
</feature>
<accession>A0A1E4SVQ6</accession>
<feature type="transmembrane region" description="Helical" evidence="18">
    <location>
        <begin position="598"/>
        <end position="621"/>
    </location>
</feature>
<name>A0A1E4SVQ6_9ASCO</name>
<keyword evidence="7 18" id="KW-0812">Transmembrane</keyword>
<feature type="transmembrane region" description="Helical" evidence="18">
    <location>
        <begin position="1509"/>
        <end position="1529"/>
    </location>
</feature>
<feature type="compositionally biased region" description="Polar residues" evidence="17">
    <location>
        <begin position="14"/>
        <end position="24"/>
    </location>
</feature>
<dbReference type="GO" id="GO:0098703">
    <property type="term" value="P:calcium ion import across plasma membrane"/>
    <property type="evidence" value="ECO:0007669"/>
    <property type="project" value="TreeGrafter"/>
</dbReference>
<comment type="subcellular location">
    <subcellularLocation>
        <location evidence="1">Cell membrane</location>
        <topology evidence="1">Multi-pass membrane protein</topology>
    </subcellularLocation>
</comment>
<sequence>MPRSGPENPFDDTNAYNDTASSFQADPFADPIGSRIRTNPPSPTTHKTKTSYFDRTSLRNDSFKKALPRSLSSKILSFISRKLSTDTVDQSFTSPNIDYSLLDTCITETLKPDSKWRTEFTKESDIRLEATLNKDNQLDLGIARILSHDDDNVDRIPLQDLAPTLQRTTYTRIDNPSLPPLPKSKSEQKNDSILNTSKYNPLDAQQVPQPLEKRISDYKFKYLSQNLQEIADNVSGTDRELKSLVGNSLFIFNSSNPFRKFCYSICRSAIFSNILFFIILIETVLLSYQMWAPEKTGYWTTKRYSWIDYALIITNSLYTLGGIIKIISLGLIIDKEFQLRDDDGNIQYFNLFSYFKDKDRSETSPDEYATTYLKSPGHVLDIIGIISFVISTILGFSGAELNSHFFLFRSLMCLKVLRICNSTAGSRTIQRAINKSLPVLSKISLILLGLMIWFSVISVQAFAESMRKKCVWFGDDTYIETSQLCGGYLDYASSDSQTMIVKPPAIGEYYLHHHSFNESYFESILKNRSAIVESTISPKGFTCPLNSVCLYGSNPNNNTLSFDNFWNSLEIIFVILSSNTFTDLMYQLMDATSVAEGAVFFVFASMVLSIWMTNILVASIVDTMSIVAEEDQDGKIKKNMADEVKGKFGNMNDFLKGRSLTEKIWEGFCSLLIVIDVIVMATNNTSERVLQHIFIFSAIIATILAIDIVIRLFLYRMEFFHYFINDVDFLLAIINLIILIPPIRVDKPYVYGWFSLFQLVRIYRPMIFVPSIRKVWSAVLGNFTDLFHLFAFSLLLIFSISIIYARFFEGIVTDRDDIESNLSTMISLSNVMLSLYIILTSENWTNVVYLTLERATNSGTRLFIFLYLSFWFCFANLLIVNIFLSLITSNLSKTTEVEQKWHQVVNFMLKARRSNTNESEQFAIFDKFYDSLGTKSTMHEPDQSSPFDVDRINDIISNNHSLSSYLKRFKYPLNLYQKVQIRLSYHIRSRFQDFSLIQFYDLFYFEDTSLFHYDGTFESDFAAANEHSTNRRKFFRLHPFYNRTLIVFGPDNKFRNLCQLIVPNFHGKRYGTDKQYHPGTDTLIERKSVWPSTIFEIFITSVTIFMIVITCIMTPLYCMEHKYYKSEWNLPIILDLVFSIIFTIEFMLHAVADGLLFTPSAYLMDKWGLISTITLISMWVDFIVELYGIEGAAFVQGIKAMRALRLLTVSKLTRDTFDSTLISGFQSMITAAVTSITLLIPFAIWGINILSQKLNNCNDSDSDMNSCFGDYIDTSGSINFLAPRAYIRNQFNFDRFDRALSTLFQITSVEGWSTLLYQAMRTSSVGAVPTYHKFSMNGFYIVLFNLVSTLFILNLFLSEIINGYSRKTGVAYLTDYQVGWNGYKNIVKSIEPDVAYEPRYNKFETMLYNFFVEPIMIAKVINVLVYVALASALLYDDTTLGGIYYKRITIIICLLFLLTHHLVIFFYGSKKGGFKRIKSYATIIICIVCIVLGAVNYHDSFSNRYPFKLSQAATDSVQKVLLCFLFAFLPRMSPRLYTFMRFSIMASRQFISLLFIWFVLFLVFAIGLNQTFGTTKLGENSSWNINCRTITSSSLLLFASSFGEGWNTKMSDYFLEKPFCTVSPTGYSDCGGKWQAYLYFISWNILSMYLLMNVFISIVVEAFMIMYHDDPISQKKFDDTVTKFKKVWRTFDLEGSGFISVEKFDNFLNQLEKNRVFSHDEVTFKSTIKSQFKNEVMEKAVSDVPVSGKSYPFQFNVTLMLVVYYNYFSGEKNHLRTFEDYLWRLYLSKFNAMSYDDYGNVIMSNNPDPFASRQTTAGNKVLSGQAAGVAATGTATSGGAADELKFLERIDDSLKEMGLREEVDRIRRGEAGGGGGGDDNDDGRETSPVPPIRTVL</sequence>
<feature type="transmembrane region" description="Helical" evidence="18">
    <location>
        <begin position="820"/>
        <end position="839"/>
    </location>
</feature>
<feature type="compositionally biased region" description="Basic and acidic residues" evidence="17">
    <location>
        <begin position="1861"/>
        <end position="1870"/>
    </location>
</feature>
<dbReference type="PROSITE" id="PS50222">
    <property type="entry name" value="EF_HAND_2"/>
    <property type="match status" value="1"/>
</dbReference>
<reference evidence="21" key="1">
    <citation type="submission" date="2016-04" db="EMBL/GenBank/DDBJ databases">
        <title>Comparative genomics of biotechnologically important yeasts.</title>
        <authorList>
            <consortium name="DOE Joint Genome Institute"/>
            <person name="Riley R."/>
            <person name="Haridas S."/>
            <person name="Wolfe K.H."/>
            <person name="Lopes M.R."/>
            <person name="Hittinger C.T."/>
            <person name="Goker M."/>
            <person name="Salamov A."/>
            <person name="Wisecaver J."/>
            <person name="Long T.M."/>
            <person name="Aerts A.L."/>
            <person name="Barry K."/>
            <person name="Choi C."/>
            <person name="Clum A."/>
            <person name="Coughlan A.Y."/>
            <person name="Deshpande S."/>
            <person name="Douglass A.P."/>
            <person name="Hanson S.J."/>
            <person name="Klenk H.-P."/>
            <person name="Labutti K."/>
            <person name="Lapidus A."/>
            <person name="Lindquist E."/>
            <person name="Lipzen A."/>
            <person name="Meier-Kolthoff J.P."/>
            <person name="Ohm R.A."/>
            <person name="Otillar R.P."/>
            <person name="Pangilinan J."/>
            <person name="Peng Y."/>
            <person name="Rokas A."/>
            <person name="Rosa C.A."/>
            <person name="Scheuner C."/>
            <person name="Sibirny A.A."/>
            <person name="Slot J.C."/>
            <person name="Stielow J.B."/>
            <person name="Sun H."/>
            <person name="Kurtzman C.P."/>
            <person name="Blackwell M."/>
            <person name="Grigoriev I.V."/>
            <person name="Jeffries T.W."/>
        </authorList>
    </citation>
    <scope>NUCLEOTIDE SEQUENCE [LARGE SCALE GENOMIC DNA]</scope>
    <source>
        <strain evidence="21">NRRL YB-2248</strain>
    </source>
</reference>
<feature type="transmembrane region" description="Helical" evidence="18">
    <location>
        <begin position="1550"/>
        <end position="1568"/>
    </location>
</feature>
<gene>
    <name evidence="20" type="ORF">CANARDRAFT_29820</name>
</gene>
<feature type="transmembrane region" description="Helical" evidence="18">
    <location>
        <begin position="443"/>
        <end position="463"/>
    </location>
</feature>
<evidence type="ECO:0000313" key="20">
    <source>
        <dbReference type="EMBL" id="ODV83589.1"/>
    </source>
</evidence>
<dbReference type="FunFam" id="1.10.287.70:FF:000093">
    <property type="entry name" value="Calcium channel subunit Cch1"/>
    <property type="match status" value="1"/>
</dbReference>
<feature type="transmembrane region" description="Helical" evidence="18">
    <location>
        <begin position="1169"/>
        <end position="1189"/>
    </location>
</feature>
<dbReference type="Gene3D" id="1.20.120.350">
    <property type="entry name" value="Voltage-gated potassium channels. Chain C"/>
    <property type="match status" value="3"/>
</dbReference>
<evidence type="ECO:0000256" key="15">
    <source>
        <dbReference type="ARBA" id="ARBA00061395"/>
    </source>
</evidence>
<keyword evidence="14" id="KW-0407">Ion channel</keyword>
<feature type="region of interest" description="Disordered" evidence="17">
    <location>
        <begin position="1861"/>
        <end position="1896"/>
    </location>
</feature>
<keyword evidence="12 18" id="KW-0472">Membrane</keyword>